<evidence type="ECO:0000313" key="2">
    <source>
        <dbReference type="EMBL" id="KAK0751016.1"/>
    </source>
</evidence>
<comment type="caution">
    <text evidence="2">The sequence shown here is derived from an EMBL/GenBank/DDBJ whole genome shotgun (WGS) entry which is preliminary data.</text>
</comment>
<protein>
    <submittedName>
        <fullName evidence="2">Uncharacterized protein</fullName>
    </submittedName>
</protein>
<dbReference type="EMBL" id="JAUKUD010000002">
    <property type="protein sequence ID" value="KAK0751016.1"/>
    <property type="molecule type" value="Genomic_DNA"/>
</dbReference>
<organism evidence="2 3">
    <name type="scientific">Schizothecium vesticola</name>
    <dbReference type="NCBI Taxonomy" id="314040"/>
    <lineage>
        <taxon>Eukaryota</taxon>
        <taxon>Fungi</taxon>
        <taxon>Dikarya</taxon>
        <taxon>Ascomycota</taxon>
        <taxon>Pezizomycotina</taxon>
        <taxon>Sordariomycetes</taxon>
        <taxon>Sordariomycetidae</taxon>
        <taxon>Sordariales</taxon>
        <taxon>Schizotheciaceae</taxon>
        <taxon>Schizothecium</taxon>
    </lineage>
</organism>
<proteinExistence type="predicted"/>
<reference evidence="2" key="1">
    <citation type="submission" date="2023-06" db="EMBL/GenBank/DDBJ databases">
        <title>Genome-scale phylogeny and comparative genomics of the fungal order Sordariales.</title>
        <authorList>
            <consortium name="Lawrence Berkeley National Laboratory"/>
            <person name="Hensen N."/>
            <person name="Bonometti L."/>
            <person name="Westerberg I."/>
            <person name="Brannstrom I.O."/>
            <person name="Guillou S."/>
            <person name="Cros-Aarteil S."/>
            <person name="Calhoun S."/>
            <person name="Haridas S."/>
            <person name="Kuo A."/>
            <person name="Mondo S."/>
            <person name="Pangilinan J."/>
            <person name="Riley R."/>
            <person name="LaButti K."/>
            <person name="Andreopoulos B."/>
            <person name="Lipzen A."/>
            <person name="Chen C."/>
            <person name="Yanf M."/>
            <person name="Daum C."/>
            <person name="Ng V."/>
            <person name="Clum A."/>
            <person name="Steindorff A."/>
            <person name="Ohm R."/>
            <person name="Martin F."/>
            <person name="Silar P."/>
            <person name="Natvig D."/>
            <person name="Lalanne C."/>
            <person name="Gautier V."/>
            <person name="Ament-velasquez S.L."/>
            <person name="Kruys A."/>
            <person name="Hutchinson M.I."/>
            <person name="Powell A.J."/>
            <person name="Barry K."/>
            <person name="Miller A.N."/>
            <person name="Grigoriev I.V."/>
            <person name="Debuchy R."/>
            <person name="Gladieux P."/>
            <person name="Thoren M.H."/>
            <person name="Johannesson H."/>
        </authorList>
    </citation>
    <scope>NUCLEOTIDE SEQUENCE</scope>
    <source>
        <strain evidence="2">SMH3187-1</strain>
    </source>
</reference>
<dbReference type="Proteomes" id="UP001172155">
    <property type="component" value="Unassembled WGS sequence"/>
</dbReference>
<evidence type="ECO:0000256" key="1">
    <source>
        <dbReference type="SAM" id="MobiDB-lite"/>
    </source>
</evidence>
<keyword evidence="3" id="KW-1185">Reference proteome</keyword>
<accession>A0AA40F4W3</accession>
<evidence type="ECO:0000313" key="3">
    <source>
        <dbReference type="Proteomes" id="UP001172155"/>
    </source>
</evidence>
<name>A0AA40F4W3_9PEZI</name>
<dbReference type="AlphaFoldDB" id="A0AA40F4W3"/>
<sequence>MASIPTPTSSSVRARAMTPVPAVDDFSDVPPPSLPSTSTPSAKTNPMLLSSASCQGFSISCFNSTLSSTSTPGPFSNATSSTAPHRASYDDVYVQTARCHLHRLVLSLGFRVTRHSAECPAESACYPDSGDTRRAVPVIGGWRGDCNGAGWGSQHSPRVPASRKDGSAAIFAPRRRDRSSPRLWRSRLGGGVFLGTRAIHRPMVTLGVYQPLYIRVYERPLVPAYTKGGHSGNQFY</sequence>
<feature type="region of interest" description="Disordered" evidence="1">
    <location>
        <begin position="22"/>
        <end position="45"/>
    </location>
</feature>
<gene>
    <name evidence="2" type="ORF">B0T18DRAFT_61048</name>
</gene>